<feature type="transmembrane region" description="Helical" evidence="2">
    <location>
        <begin position="456"/>
        <end position="476"/>
    </location>
</feature>
<feature type="transmembrane region" description="Helical" evidence="2">
    <location>
        <begin position="391"/>
        <end position="411"/>
    </location>
</feature>
<keyword evidence="2" id="KW-0472">Membrane</keyword>
<sequence>MFEDKYLETLQQQLLLSKVVPIILSPKNILKSLLAAENMLDQEHLYQSICKKQELIINNLNEENADVILCICKFIKIEFDKQKEGRRDEIKQGVLKQIEIECINWPQYKNPRWPEYLEYFNGISIKLINHTYMLIEQILIDLTTKQFICEEFHQYMTDKLEHCMVVLSMEMSDFARVINNEIFYLELKKYFNTIIQNVHLYINRTSLFCNTQMEYLNETLTKYHTLANIRTYQILQIETSQYIIDQCHQSLNEMKFHRVEFEIFDKDLVKQIIRYFYEYSPLSLGLYELSTLTKSFQDAIQMYYILDDQYFLTADLDTKLFAQDEECIKYKIWLDEKRKKQSQLGNQPVIKGSVGAGLGCLIVDSVDPKIPWDEKLKRAGISSIATGLVGAAMRIPVVGVILSQALLFYAIRIQANNKVVDKGEKIKNIAHLGFQSSFGIGTVIAGQILIPIPVLGALIGGTVGGVFMGLYTKFIIPKTKPSIKLMINDLMTRQYADGLFQYEDQVLKIMKINQQHYFGLKPDHLNECQWLTILMVYMVNEIHYLSNVQGLEKINELQQQIEKKPKDETKLIKQIKEVETELEQQEIINVKMERSRYYIQEQEINTLQIVDKIGEFINGMIANFRL</sequence>
<protein>
    <recommendedName>
        <fullName evidence="5">Transmembrane protein</fullName>
    </recommendedName>
</protein>
<accession>A0A8S1JYE4</accession>
<dbReference type="EMBL" id="CAJJDN010000002">
    <property type="protein sequence ID" value="CAD8047307.1"/>
    <property type="molecule type" value="Genomic_DNA"/>
</dbReference>
<evidence type="ECO:0000256" key="1">
    <source>
        <dbReference type="SAM" id="Coils"/>
    </source>
</evidence>
<evidence type="ECO:0008006" key="5">
    <source>
        <dbReference type="Google" id="ProtNLM"/>
    </source>
</evidence>
<evidence type="ECO:0000256" key="2">
    <source>
        <dbReference type="SAM" id="Phobius"/>
    </source>
</evidence>
<feature type="coiled-coil region" evidence="1">
    <location>
        <begin position="568"/>
        <end position="595"/>
    </location>
</feature>
<dbReference type="AlphaFoldDB" id="A0A8S1JYE4"/>
<reference evidence="3" key="1">
    <citation type="submission" date="2021-01" db="EMBL/GenBank/DDBJ databases">
        <authorList>
            <consortium name="Genoscope - CEA"/>
            <person name="William W."/>
        </authorList>
    </citation>
    <scope>NUCLEOTIDE SEQUENCE</scope>
</reference>
<evidence type="ECO:0000313" key="4">
    <source>
        <dbReference type="Proteomes" id="UP000692954"/>
    </source>
</evidence>
<evidence type="ECO:0000313" key="3">
    <source>
        <dbReference type="EMBL" id="CAD8047307.1"/>
    </source>
</evidence>
<proteinExistence type="predicted"/>
<comment type="caution">
    <text evidence="3">The sequence shown here is derived from an EMBL/GenBank/DDBJ whole genome shotgun (WGS) entry which is preliminary data.</text>
</comment>
<dbReference type="Proteomes" id="UP000692954">
    <property type="component" value="Unassembled WGS sequence"/>
</dbReference>
<keyword evidence="2" id="KW-1133">Transmembrane helix</keyword>
<organism evidence="3 4">
    <name type="scientific">Paramecium sonneborni</name>
    <dbReference type="NCBI Taxonomy" id="65129"/>
    <lineage>
        <taxon>Eukaryota</taxon>
        <taxon>Sar</taxon>
        <taxon>Alveolata</taxon>
        <taxon>Ciliophora</taxon>
        <taxon>Intramacronucleata</taxon>
        <taxon>Oligohymenophorea</taxon>
        <taxon>Peniculida</taxon>
        <taxon>Parameciidae</taxon>
        <taxon>Paramecium</taxon>
    </lineage>
</organism>
<keyword evidence="1" id="KW-0175">Coiled coil</keyword>
<feature type="transmembrane region" description="Helical" evidence="2">
    <location>
        <begin position="432"/>
        <end position="450"/>
    </location>
</feature>
<name>A0A8S1JYE4_9CILI</name>
<gene>
    <name evidence="3" type="ORF">PSON_ATCC_30995.1.T0020327</name>
</gene>
<keyword evidence="2" id="KW-0812">Transmembrane</keyword>
<dbReference type="OrthoDB" id="286822at2759"/>
<keyword evidence="4" id="KW-1185">Reference proteome</keyword>